<reference evidence="1 2" key="1">
    <citation type="submission" date="2016-07" db="EMBL/GenBank/DDBJ databases">
        <title>Pervasive Adenine N6-methylation of Active Genes in Fungi.</title>
        <authorList>
            <consortium name="DOE Joint Genome Institute"/>
            <person name="Mondo S.J."/>
            <person name="Dannebaum R.O."/>
            <person name="Kuo R.C."/>
            <person name="Labutti K."/>
            <person name="Haridas S."/>
            <person name="Kuo A."/>
            <person name="Salamov A."/>
            <person name="Ahrendt S.R."/>
            <person name="Lipzen A."/>
            <person name="Sullivan W."/>
            <person name="Andreopoulos W.B."/>
            <person name="Clum A."/>
            <person name="Lindquist E."/>
            <person name="Daum C."/>
            <person name="Ramamoorthy G.K."/>
            <person name="Gryganskyi A."/>
            <person name="Culley D."/>
            <person name="Magnuson J.K."/>
            <person name="James T.Y."/>
            <person name="O'Malley M.A."/>
            <person name="Stajich J.E."/>
            <person name="Spatafora J.W."/>
            <person name="Visel A."/>
            <person name="Grigoriev I.V."/>
        </authorList>
    </citation>
    <scope>NUCLEOTIDE SEQUENCE [LARGE SCALE GENOMIC DNA]</scope>
    <source>
        <strain evidence="1 2">NRRL 1336</strain>
    </source>
</reference>
<comment type="caution">
    <text evidence="1">The sequence shown here is derived from an EMBL/GenBank/DDBJ whole genome shotgun (WGS) entry which is preliminary data.</text>
</comment>
<dbReference type="PIRSF" id="PIRSF008757">
    <property type="entry name" value="UCP008757"/>
    <property type="match status" value="1"/>
</dbReference>
<dbReference type="InterPro" id="IPR005624">
    <property type="entry name" value="PduO/GlcC-like"/>
</dbReference>
<sequence length="166" mass="18587">MVYTASEIENAKSVVENLLNEEKTIQFTKFSSHDALTLGLAILNKVKTDYSNRPVALDITVNGLILFRHAMDGTSPDNEMWIRRKSNSVNRFRHSSFWLGHQLITKNKPLEQAYFISEVDYATHGGSVPVIIKDVGMVGTITVTGLKQHEDHGVIIDCIKDMLSKA</sequence>
<organism evidence="1 2">
    <name type="scientific">Absidia repens</name>
    <dbReference type="NCBI Taxonomy" id="90262"/>
    <lineage>
        <taxon>Eukaryota</taxon>
        <taxon>Fungi</taxon>
        <taxon>Fungi incertae sedis</taxon>
        <taxon>Mucoromycota</taxon>
        <taxon>Mucoromycotina</taxon>
        <taxon>Mucoromycetes</taxon>
        <taxon>Mucorales</taxon>
        <taxon>Cunninghamellaceae</taxon>
        <taxon>Absidia</taxon>
    </lineage>
</organism>
<protein>
    <submittedName>
        <fullName evidence="1">Uncharacterized protein</fullName>
    </submittedName>
</protein>
<dbReference type="InterPro" id="IPR038084">
    <property type="entry name" value="PduO/GlcC-like_sf"/>
</dbReference>
<evidence type="ECO:0000313" key="2">
    <source>
        <dbReference type="Proteomes" id="UP000193560"/>
    </source>
</evidence>
<gene>
    <name evidence="1" type="ORF">BCR42DRAFT_407817</name>
</gene>
<dbReference type="GO" id="GO:0072380">
    <property type="term" value="C:TRC complex"/>
    <property type="evidence" value="ECO:0007669"/>
    <property type="project" value="TreeGrafter"/>
</dbReference>
<dbReference type="Proteomes" id="UP000193560">
    <property type="component" value="Unassembled WGS sequence"/>
</dbReference>
<dbReference type="AlphaFoldDB" id="A0A1X2ISP0"/>
<keyword evidence="2" id="KW-1185">Reference proteome</keyword>
<dbReference type="PANTHER" id="PTHR28255">
    <property type="match status" value="1"/>
</dbReference>
<dbReference type="PANTHER" id="PTHR28255:SF1">
    <property type="entry name" value="UPF0303 PROTEIN YBR137W"/>
    <property type="match status" value="1"/>
</dbReference>
<dbReference type="NCBIfam" id="NF002696">
    <property type="entry name" value="PRK02487.1-5"/>
    <property type="match status" value="1"/>
</dbReference>
<dbReference type="STRING" id="90262.A0A1X2ISP0"/>
<dbReference type="GO" id="GO:0006620">
    <property type="term" value="P:post-translational protein targeting to endoplasmic reticulum membrane"/>
    <property type="evidence" value="ECO:0007669"/>
    <property type="project" value="TreeGrafter"/>
</dbReference>
<dbReference type="EMBL" id="MCGE01000005">
    <property type="protein sequence ID" value="ORZ21557.1"/>
    <property type="molecule type" value="Genomic_DNA"/>
</dbReference>
<evidence type="ECO:0000313" key="1">
    <source>
        <dbReference type="EMBL" id="ORZ21557.1"/>
    </source>
</evidence>
<dbReference type="OrthoDB" id="2209940at2759"/>
<dbReference type="Gene3D" id="3.30.450.150">
    <property type="entry name" value="Haem-degrading domain"/>
    <property type="match status" value="1"/>
</dbReference>
<accession>A0A1X2ISP0</accession>
<proteinExistence type="predicted"/>
<dbReference type="Pfam" id="PF03928">
    <property type="entry name" value="HbpS-like"/>
    <property type="match status" value="1"/>
</dbReference>
<dbReference type="SUPFAM" id="SSF143744">
    <property type="entry name" value="GlcG-like"/>
    <property type="match status" value="1"/>
</dbReference>
<name>A0A1X2ISP0_9FUNG</name>
<dbReference type="InterPro" id="IPR010371">
    <property type="entry name" value="YBR137W-like"/>
</dbReference>